<sequence>MGDRVGVVSTLVGDNHLHLLLREASLVVVDLVEDFQKPSPRENRTSTSTNASSSLINGAPPRRYSRRRFVLSRRPHTQILRKFVFKIGRWKR</sequence>
<proteinExistence type="predicted"/>
<protein>
    <submittedName>
        <fullName evidence="2">Uncharacterized protein</fullName>
    </submittedName>
</protein>
<evidence type="ECO:0000313" key="2">
    <source>
        <dbReference type="EMBL" id="KAK7831539.1"/>
    </source>
</evidence>
<comment type="caution">
    <text evidence="2">The sequence shown here is derived from an EMBL/GenBank/DDBJ whole genome shotgun (WGS) entry which is preliminary data.</text>
</comment>
<evidence type="ECO:0000313" key="3">
    <source>
        <dbReference type="Proteomes" id="UP000237347"/>
    </source>
</evidence>
<evidence type="ECO:0000256" key="1">
    <source>
        <dbReference type="SAM" id="MobiDB-lite"/>
    </source>
</evidence>
<accession>A0AAW0JZ69</accession>
<dbReference type="EMBL" id="PKMF04000442">
    <property type="protein sequence ID" value="KAK7831539.1"/>
    <property type="molecule type" value="Genomic_DNA"/>
</dbReference>
<gene>
    <name evidence="2" type="ORF">CFP56_027227</name>
</gene>
<keyword evidence="3" id="KW-1185">Reference proteome</keyword>
<dbReference type="AlphaFoldDB" id="A0AAW0JZ69"/>
<dbReference type="Proteomes" id="UP000237347">
    <property type="component" value="Unassembled WGS sequence"/>
</dbReference>
<feature type="compositionally biased region" description="Low complexity" evidence="1">
    <location>
        <begin position="45"/>
        <end position="54"/>
    </location>
</feature>
<organism evidence="2 3">
    <name type="scientific">Quercus suber</name>
    <name type="common">Cork oak</name>
    <dbReference type="NCBI Taxonomy" id="58331"/>
    <lineage>
        <taxon>Eukaryota</taxon>
        <taxon>Viridiplantae</taxon>
        <taxon>Streptophyta</taxon>
        <taxon>Embryophyta</taxon>
        <taxon>Tracheophyta</taxon>
        <taxon>Spermatophyta</taxon>
        <taxon>Magnoliopsida</taxon>
        <taxon>eudicotyledons</taxon>
        <taxon>Gunneridae</taxon>
        <taxon>Pentapetalae</taxon>
        <taxon>rosids</taxon>
        <taxon>fabids</taxon>
        <taxon>Fagales</taxon>
        <taxon>Fagaceae</taxon>
        <taxon>Quercus</taxon>
    </lineage>
</organism>
<name>A0AAW0JZ69_QUESU</name>
<feature type="region of interest" description="Disordered" evidence="1">
    <location>
        <begin position="37"/>
        <end position="60"/>
    </location>
</feature>
<reference evidence="2 3" key="1">
    <citation type="journal article" date="2018" name="Sci. Data">
        <title>The draft genome sequence of cork oak.</title>
        <authorList>
            <person name="Ramos A.M."/>
            <person name="Usie A."/>
            <person name="Barbosa P."/>
            <person name="Barros P.M."/>
            <person name="Capote T."/>
            <person name="Chaves I."/>
            <person name="Simoes F."/>
            <person name="Abreu I."/>
            <person name="Carrasquinho I."/>
            <person name="Faro C."/>
            <person name="Guimaraes J.B."/>
            <person name="Mendonca D."/>
            <person name="Nobrega F."/>
            <person name="Rodrigues L."/>
            <person name="Saibo N.J.M."/>
            <person name="Varela M.C."/>
            <person name="Egas C."/>
            <person name="Matos J."/>
            <person name="Miguel C.M."/>
            <person name="Oliveira M.M."/>
            <person name="Ricardo C.P."/>
            <person name="Goncalves S."/>
        </authorList>
    </citation>
    <scope>NUCLEOTIDE SEQUENCE [LARGE SCALE GENOMIC DNA]</scope>
    <source>
        <strain evidence="3">cv. HL8</strain>
    </source>
</reference>